<keyword evidence="3" id="KW-1185">Reference proteome</keyword>
<dbReference type="GO" id="GO:0005759">
    <property type="term" value="C:mitochondrial matrix"/>
    <property type="evidence" value="ECO:0007669"/>
    <property type="project" value="TreeGrafter"/>
</dbReference>
<evidence type="ECO:0000313" key="3">
    <source>
        <dbReference type="Proteomes" id="UP000828390"/>
    </source>
</evidence>
<dbReference type="PANTHER" id="PTHR21052">
    <property type="entry name" value="SPERMATOGENESIS ASSOCIATED 11-RELATED"/>
    <property type="match status" value="1"/>
</dbReference>
<evidence type="ECO:0000256" key="1">
    <source>
        <dbReference type="ARBA" id="ARBA00001954"/>
    </source>
</evidence>
<sequence length="217" mass="25291">MTPVTYATALYRNLLRLNGLGYLFRNVSIGMTDHGDVRNRGFLLKIKCDSVTVLRNVRQKFKTLNLKDKSVARIFCRTLHGSTQNEHNNNIHDIDYITFTNCDNDTCKILRNELLLLPNFVSEEEEKQVVLEVEPYLKRLRYESSHWDDAIHQYRETEKLKWSEKNAIIIQRIRDVAFPQGVKQISFVHVLDLKKEGFIKPHVDAVKVGTLLHAEIN</sequence>
<comment type="caution">
    <text evidence="2">The sequence shown here is derived from an EMBL/GenBank/DDBJ whole genome shotgun (WGS) entry which is preliminary data.</text>
</comment>
<dbReference type="InterPro" id="IPR032870">
    <property type="entry name" value="ALKBH7-like"/>
</dbReference>
<dbReference type="Proteomes" id="UP000828390">
    <property type="component" value="Unassembled WGS sequence"/>
</dbReference>
<dbReference type="EMBL" id="JAIWYP010000004">
    <property type="protein sequence ID" value="KAH3831995.1"/>
    <property type="molecule type" value="Genomic_DNA"/>
</dbReference>
<proteinExistence type="predicted"/>
<name>A0A9D4K0S5_DREPO</name>
<reference evidence="2" key="1">
    <citation type="journal article" date="2019" name="bioRxiv">
        <title>The Genome of the Zebra Mussel, Dreissena polymorpha: A Resource for Invasive Species Research.</title>
        <authorList>
            <person name="McCartney M.A."/>
            <person name="Auch B."/>
            <person name="Kono T."/>
            <person name="Mallez S."/>
            <person name="Zhang Y."/>
            <person name="Obille A."/>
            <person name="Becker A."/>
            <person name="Abrahante J.E."/>
            <person name="Garbe J."/>
            <person name="Badalamenti J.P."/>
            <person name="Herman A."/>
            <person name="Mangelson H."/>
            <person name="Liachko I."/>
            <person name="Sullivan S."/>
            <person name="Sone E.D."/>
            <person name="Koren S."/>
            <person name="Silverstein K.A.T."/>
            <person name="Beckman K.B."/>
            <person name="Gohl D.M."/>
        </authorList>
    </citation>
    <scope>NUCLEOTIDE SEQUENCE</scope>
    <source>
        <strain evidence="2">Duluth1</strain>
        <tissue evidence="2">Whole animal</tissue>
    </source>
</reference>
<dbReference type="InterPro" id="IPR037151">
    <property type="entry name" value="AlkB-like_sf"/>
</dbReference>
<organism evidence="2 3">
    <name type="scientific">Dreissena polymorpha</name>
    <name type="common">Zebra mussel</name>
    <name type="synonym">Mytilus polymorpha</name>
    <dbReference type="NCBI Taxonomy" id="45954"/>
    <lineage>
        <taxon>Eukaryota</taxon>
        <taxon>Metazoa</taxon>
        <taxon>Spiralia</taxon>
        <taxon>Lophotrochozoa</taxon>
        <taxon>Mollusca</taxon>
        <taxon>Bivalvia</taxon>
        <taxon>Autobranchia</taxon>
        <taxon>Heteroconchia</taxon>
        <taxon>Euheterodonta</taxon>
        <taxon>Imparidentia</taxon>
        <taxon>Neoheterodontei</taxon>
        <taxon>Myida</taxon>
        <taxon>Dreissenoidea</taxon>
        <taxon>Dreissenidae</taxon>
        <taxon>Dreissena</taxon>
    </lineage>
</organism>
<dbReference type="Gene3D" id="2.60.120.590">
    <property type="entry name" value="Alpha-ketoglutarate-dependent dioxygenase AlkB-like"/>
    <property type="match status" value="1"/>
</dbReference>
<dbReference type="AlphaFoldDB" id="A0A9D4K0S5"/>
<accession>A0A9D4K0S5</accession>
<dbReference type="GO" id="GO:0006974">
    <property type="term" value="P:DNA damage response"/>
    <property type="evidence" value="ECO:0007669"/>
    <property type="project" value="InterPro"/>
</dbReference>
<dbReference type="GO" id="GO:0006631">
    <property type="term" value="P:fatty acid metabolic process"/>
    <property type="evidence" value="ECO:0007669"/>
    <property type="project" value="TreeGrafter"/>
</dbReference>
<evidence type="ECO:0000313" key="2">
    <source>
        <dbReference type="EMBL" id="KAH3831995.1"/>
    </source>
</evidence>
<protein>
    <submittedName>
        <fullName evidence="2">Uncharacterized protein</fullName>
    </submittedName>
</protein>
<reference evidence="2" key="2">
    <citation type="submission" date="2020-11" db="EMBL/GenBank/DDBJ databases">
        <authorList>
            <person name="McCartney M.A."/>
            <person name="Auch B."/>
            <person name="Kono T."/>
            <person name="Mallez S."/>
            <person name="Becker A."/>
            <person name="Gohl D.M."/>
            <person name="Silverstein K.A.T."/>
            <person name="Koren S."/>
            <person name="Bechman K.B."/>
            <person name="Herman A."/>
            <person name="Abrahante J.E."/>
            <person name="Garbe J."/>
        </authorList>
    </citation>
    <scope>NUCLEOTIDE SEQUENCE</scope>
    <source>
        <strain evidence="2">Duluth1</strain>
        <tissue evidence="2">Whole animal</tissue>
    </source>
</reference>
<dbReference type="PANTHER" id="PTHR21052:SF0">
    <property type="entry name" value="ALPHA-KETOGLUTARATE-DEPENDENT DIOXYGENASE ALKB HOMOLOG 7, MITOCHONDRIAL"/>
    <property type="match status" value="1"/>
</dbReference>
<comment type="cofactor">
    <cofactor evidence="1">
        <name>Fe(2+)</name>
        <dbReference type="ChEBI" id="CHEBI:29033"/>
    </cofactor>
</comment>
<gene>
    <name evidence="2" type="ORF">DPMN_105269</name>
</gene>